<dbReference type="PANTHER" id="PTHR43765">
    <property type="entry name" value="2-DEHYDROPANTOATE 2-REDUCTASE-RELATED"/>
    <property type="match status" value="1"/>
</dbReference>
<protein>
    <recommendedName>
        <fullName evidence="4">2-dehydropantoate 2-reductase</fullName>
        <ecNumber evidence="4">1.1.1.169</ecNumber>
    </recommendedName>
    <alternativeName>
        <fullName evidence="8">Ketopantoate reductase</fullName>
    </alternativeName>
</protein>
<name>A0A8H2VBS4_9SACH</name>
<gene>
    <name evidence="12" type="ORF">KABA2_01S11990</name>
</gene>
<dbReference type="GO" id="GO:0050661">
    <property type="term" value="F:NADP binding"/>
    <property type="evidence" value="ECO:0007669"/>
    <property type="project" value="TreeGrafter"/>
</dbReference>
<dbReference type="Pfam" id="PF08546">
    <property type="entry name" value="ApbA_C"/>
    <property type="match status" value="1"/>
</dbReference>
<evidence type="ECO:0000256" key="6">
    <source>
        <dbReference type="ARBA" id="ARBA00022857"/>
    </source>
</evidence>
<keyword evidence="6" id="KW-0521">NADP</keyword>
<dbReference type="PANTHER" id="PTHR43765:SF2">
    <property type="entry name" value="2-DEHYDROPANTOATE 2-REDUCTASE"/>
    <property type="match status" value="1"/>
</dbReference>
<dbReference type="GO" id="GO:0015940">
    <property type="term" value="P:pantothenate biosynthetic process"/>
    <property type="evidence" value="ECO:0007669"/>
    <property type="project" value="UniProtKB-KW"/>
</dbReference>
<dbReference type="InterPro" id="IPR036291">
    <property type="entry name" value="NAD(P)-bd_dom_sf"/>
</dbReference>
<evidence type="ECO:0000313" key="12">
    <source>
        <dbReference type="EMBL" id="CAB4252366.1"/>
    </source>
</evidence>
<comment type="catalytic activity">
    <reaction evidence="9">
        <text>(R)-pantoate + NADP(+) = 2-dehydropantoate + NADPH + H(+)</text>
        <dbReference type="Rhea" id="RHEA:16233"/>
        <dbReference type="ChEBI" id="CHEBI:11561"/>
        <dbReference type="ChEBI" id="CHEBI:15378"/>
        <dbReference type="ChEBI" id="CHEBI:15980"/>
        <dbReference type="ChEBI" id="CHEBI:57783"/>
        <dbReference type="ChEBI" id="CHEBI:58349"/>
        <dbReference type="EC" id="1.1.1.169"/>
    </reaction>
</comment>
<dbReference type="RefSeq" id="XP_041404404.1">
    <property type="nucleotide sequence ID" value="XM_041548470.1"/>
</dbReference>
<dbReference type="NCBIfam" id="TIGR00745">
    <property type="entry name" value="apbA_panE"/>
    <property type="match status" value="1"/>
</dbReference>
<dbReference type="Gene3D" id="3.40.50.720">
    <property type="entry name" value="NAD(P)-binding Rossmann-like Domain"/>
    <property type="match status" value="1"/>
</dbReference>
<dbReference type="Pfam" id="PF02558">
    <property type="entry name" value="ApbA"/>
    <property type="match status" value="1"/>
</dbReference>
<evidence type="ECO:0000256" key="1">
    <source>
        <dbReference type="ARBA" id="ARBA00002919"/>
    </source>
</evidence>
<proteinExistence type="inferred from homology"/>
<reference evidence="12 13" key="1">
    <citation type="submission" date="2020-05" db="EMBL/GenBank/DDBJ databases">
        <authorList>
            <person name="Casaregola S."/>
            <person name="Devillers H."/>
            <person name="Grondin C."/>
        </authorList>
    </citation>
    <scope>NUCLEOTIDE SEQUENCE [LARGE SCALE GENOMIC DNA]</scope>
    <source>
        <strain evidence="12 13">CLIB 1767</strain>
    </source>
</reference>
<evidence type="ECO:0000259" key="10">
    <source>
        <dbReference type="Pfam" id="PF02558"/>
    </source>
</evidence>
<dbReference type="SUPFAM" id="SSF48179">
    <property type="entry name" value="6-phosphogluconate dehydrogenase C-terminal domain-like"/>
    <property type="match status" value="1"/>
</dbReference>
<dbReference type="InterPro" id="IPR013332">
    <property type="entry name" value="KPR_N"/>
</dbReference>
<dbReference type="FunFam" id="1.10.1040.10:FF:000047">
    <property type="entry name" value="2-dehydropantoate 2-reductase"/>
    <property type="match status" value="1"/>
</dbReference>
<dbReference type="Proteomes" id="UP000644660">
    <property type="component" value="Unassembled WGS sequence"/>
</dbReference>
<evidence type="ECO:0000256" key="8">
    <source>
        <dbReference type="ARBA" id="ARBA00032024"/>
    </source>
</evidence>
<keyword evidence="5" id="KW-0566">Pantothenate biosynthesis</keyword>
<comment type="function">
    <text evidence="1">Catalyzes the NADPH-dependent reduction of ketopantoate into pantoic acid.</text>
</comment>
<dbReference type="InterPro" id="IPR050838">
    <property type="entry name" value="Ketopantoate_reductase"/>
</dbReference>
<comment type="similarity">
    <text evidence="3">Belongs to the ketopantoate reductase family.</text>
</comment>
<feature type="domain" description="Ketopantoate reductase N-terminal" evidence="10">
    <location>
        <begin position="9"/>
        <end position="173"/>
    </location>
</feature>
<dbReference type="InterPro" id="IPR003710">
    <property type="entry name" value="ApbA"/>
</dbReference>
<dbReference type="EMBL" id="CAEFZW010000001">
    <property type="protein sequence ID" value="CAB4252366.1"/>
    <property type="molecule type" value="Genomic_DNA"/>
</dbReference>
<evidence type="ECO:0000256" key="7">
    <source>
        <dbReference type="ARBA" id="ARBA00023002"/>
    </source>
</evidence>
<dbReference type="EC" id="1.1.1.169" evidence="4"/>
<dbReference type="InterPro" id="IPR008927">
    <property type="entry name" value="6-PGluconate_DH-like_C_sf"/>
</dbReference>
<sequence>MTMSAKPTIHVLGMGSMGTLLSVNMIRSSNVNIIPLFRNLAKVNKFKEEAHSTIGMRKVYLEDKPLSTAILNTVYCPETFPKDNIIKNLIITTKTYQTKDALTPYLSYINKDTNLIMVQNGLGVLDVLRDDIFTTPNERPNLFQGVIAHGAFQDHDFIFNHAGFADMKIARLPWDEQNILQTKTVVTKDASENELVQIFMDDAVKESLDIHHMTYQELLLGQLFKFLINSCINSVTAIVDADNGEIVENCKPVFRSIVTEALEILRIAYKPLFEYETKFNNSPNYPVLSVDKTLDIEYLVTEINRIGCILNKHNSSSMRQDTRYLRDTEIDYINGYTVQLAEKLHLGTGSAKVNKTICELVNLRLGLNRKRAAEGEWKYK</sequence>
<comment type="caution">
    <text evidence="12">The sequence shown here is derived from an EMBL/GenBank/DDBJ whole genome shotgun (WGS) entry which is preliminary data.</text>
</comment>
<evidence type="ECO:0000256" key="5">
    <source>
        <dbReference type="ARBA" id="ARBA00022655"/>
    </source>
</evidence>
<dbReference type="SUPFAM" id="SSF51735">
    <property type="entry name" value="NAD(P)-binding Rossmann-fold domains"/>
    <property type="match status" value="1"/>
</dbReference>
<keyword evidence="7" id="KW-0560">Oxidoreductase</keyword>
<dbReference type="InterPro" id="IPR013752">
    <property type="entry name" value="KPA_reductase"/>
</dbReference>
<evidence type="ECO:0000256" key="9">
    <source>
        <dbReference type="ARBA" id="ARBA00048793"/>
    </source>
</evidence>
<organism evidence="12 13">
    <name type="scientific">Maudiozyma barnettii</name>
    <dbReference type="NCBI Taxonomy" id="61262"/>
    <lineage>
        <taxon>Eukaryota</taxon>
        <taxon>Fungi</taxon>
        <taxon>Dikarya</taxon>
        <taxon>Ascomycota</taxon>
        <taxon>Saccharomycotina</taxon>
        <taxon>Saccharomycetes</taxon>
        <taxon>Saccharomycetales</taxon>
        <taxon>Saccharomycetaceae</taxon>
        <taxon>Maudiozyma</taxon>
    </lineage>
</organism>
<evidence type="ECO:0000313" key="13">
    <source>
        <dbReference type="Proteomes" id="UP000644660"/>
    </source>
</evidence>
<dbReference type="GO" id="GO:0008677">
    <property type="term" value="F:2-dehydropantoate 2-reductase activity"/>
    <property type="evidence" value="ECO:0007669"/>
    <property type="project" value="UniProtKB-EC"/>
</dbReference>
<dbReference type="AlphaFoldDB" id="A0A8H2VBS4"/>
<evidence type="ECO:0000259" key="11">
    <source>
        <dbReference type="Pfam" id="PF08546"/>
    </source>
</evidence>
<evidence type="ECO:0000256" key="4">
    <source>
        <dbReference type="ARBA" id="ARBA00013014"/>
    </source>
</evidence>
<comment type="pathway">
    <text evidence="2">Cofactor biosynthesis; (R)-pantothenate biosynthesis; (R)-pantoate from 3-methyl-2-oxobutanoate: step 2/2.</text>
</comment>
<evidence type="ECO:0000256" key="2">
    <source>
        <dbReference type="ARBA" id="ARBA00004994"/>
    </source>
</evidence>
<keyword evidence="13" id="KW-1185">Reference proteome</keyword>
<dbReference type="GO" id="GO:0005739">
    <property type="term" value="C:mitochondrion"/>
    <property type="evidence" value="ECO:0007669"/>
    <property type="project" value="TreeGrafter"/>
</dbReference>
<dbReference type="InterPro" id="IPR013328">
    <property type="entry name" value="6PGD_dom2"/>
</dbReference>
<accession>A0A8H2VBS4</accession>
<feature type="domain" description="Ketopantoate reductase C-terminal" evidence="11">
    <location>
        <begin position="220"/>
        <end position="362"/>
    </location>
</feature>
<dbReference type="Gene3D" id="1.10.1040.10">
    <property type="entry name" value="N-(1-d-carboxylethyl)-l-norvaline Dehydrogenase, domain 2"/>
    <property type="match status" value="1"/>
</dbReference>
<dbReference type="GeneID" id="64855491"/>
<dbReference type="OrthoDB" id="73846at2759"/>
<evidence type="ECO:0000256" key="3">
    <source>
        <dbReference type="ARBA" id="ARBA00007870"/>
    </source>
</evidence>